<evidence type="ECO:0000256" key="2">
    <source>
        <dbReference type="RuleBase" id="RU000682"/>
    </source>
</evidence>
<dbReference type="EMBL" id="CCKQ01013857">
    <property type="protein sequence ID" value="CDW85567.1"/>
    <property type="molecule type" value="Genomic_DNA"/>
</dbReference>
<dbReference type="InterPro" id="IPR001356">
    <property type="entry name" value="HD"/>
</dbReference>
<keyword evidence="5" id="KW-1185">Reference proteome</keyword>
<dbReference type="AlphaFoldDB" id="A0A078AWE5"/>
<dbReference type="PROSITE" id="PS50071">
    <property type="entry name" value="HOMEOBOX_2"/>
    <property type="match status" value="1"/>
</dbReference>
<evidence type="ECO:0000259" key="3">
    <source>
        <dbReference type="PROSITE" id="PS50071"/>
    </source>
</evidence>
<keyword evidence="1 2" id="KW-0371">Homeobox</keyword>
<gene>
    <name evidence="4" type="primary">Contig1988.g2149</name>
    <name evidence="4" type="ORF">STYLEM_14647</name>
</gene>
<proteinExistence type="predicted"/>
<dbReference type="CDD" id="cd00086">
    <property type="entry name" value="homeodomain"/>
    <property type="match status" value="1"/>
</dbReference>
<sequence length="262" mass="30448">MITSQQEQEYVSPFEDSFNNLFQKLQETSTLTQCDYNLFGKQCAYTATELANMIYDEFSQELPYEHTFSSIKLNKYFEDSIDKLKLQQTATAPNSAPISPSTCCSDLVPQSIEAGDNQEYTQDFSDIEDNDITSEVFNGIFDIKKSALQQIPKFNSLNDQVNYIVSLCTPESDHTDSDHRPERIIKLSKRNISEENLRKKKNTKSREQKAQLEAIFKKQPTLWEKTLVRELSSRLDLGETQVYKWNYDQFKRFQKNHTAPLQ</sequence>
<comment type="subcellular location">
    <subcellularLocation>
        <location evidence="1 2">Nucleus</location>
    </subcellularLocation>
</comment>
<dbReference type="Proteomes" id="UP000039865">
    <property type="component" value="Unassembled WGS sequence"/>
</dbReference>
<reference evidence="4 5" key="1">
    <citation type="submission" date="2014-06" db="EMBL/GenBank/DDBJ databases">
        <authorList>
            <person name="Swart Estienne"/>
        </authorList>
    </citation>
    <scope>NUCLEOTIDE SEQUENCE [LARGE SCALE GENOMIC DNA]</scope>
    <source>
        <strain evidence="4 5">130c</strain>
    </source>
</reference>
<name>A0A078AWE5_STYLE</name>
<feature type="DNA-binding region" description="Homeobox" evidence="1">
    <location>
        <begin position="197"/>
        <end position="257"/>
    </location>
</feature>
<organism evidence="4 5">
    <name type="scientific">Stylonychia lemnae</name>
    <name type="common">Ciliate</name>
    <dbReference type="NCBI Taxonomy" id="5949"/>
    <lineage>
        <taxon>Eukaryota</taxon>
        <taxon>Sar</taxon>
        <taxon>Alveolata</taxon>
        <taxon>Ciliophora</taxon>
        <taxon>Intramacronucleata</taxon>
        <taxon>Spirotrichea</taxon>
        <taxon>Stichotrichia</taxon>
        <taxon>Sporadotrichida</taxon>
        <taxon>Oxytrichidae</taxon>
        <taxon>Stylonychinae</taxon>
        <taxon>Stylonychia</taxon>
    </lineage>
</organism>
<dbReference type="GO" id="GO:0003677">
    <property type="term" value="F:DNA binding"/>
    <property type="evidence" value="ECO:0007669"/>
    <property type="project" value="UniProtKB-UniRule"/>
</dbReference>
<dbReference type="InterPro" id="IPR009057">
    <property type="entry name" value="Homeodomain-like_sf"/>
</dbReference>
<dbReference type="SUPFAM" id="SSF46689">
    <property type="entry name" value="Homeodomain-like"/>
    <property type="match status" value="1"/>
</dbReference>
<dbReference type="Gene3D" id="1.10.10.60">
    <property type="entry name" value="Homeodomain-like"/>
    <property type="match status" value="1"/>
</dbReference>
<keyword evidence="1 2" id="KW-0238">DNA-binding</keyword>
<dbReference type="GO" id="GO:0005634">
    <property type="term" value="C:nucleus"/>
    <property type="evidence" value="ECO:0007669"/>
    <property type="project" value="UniProtKB-SubCell"/>
</dbReference>
<evidence type="ECO:0000313" key="5">
    <source>
        <dbReference type="Proteomes" id="UP000039865"/>
    </source>
</evidence>
<dbReference type="Pfam" id="PF00046">
    <property type="entry name" value="Homeodomain"/>
    <property type="match status" value="1"/>
</dbReference>
<feature type="domain" description="Homeobox" evidence="3">
    <location>
        <begin position="195"/>
        <end position="256"/>
    </location>
</feature>
<dbReference type="InParanoid" id="A0A078AWE5"/>
<evidence type="ECO:0000313" key="4">
    <source>
        <dbReference type="EMBL" id="CDW85567.1"/>
    </source>
</evidence>
<keyword evidence="1 2" id="KW-0539">Nucleus</keyword>
<accession>A0A078AWE5</accession>
<protein>
    <recommendedName>
        <fullName evidence="3">Homeobox domain-containing protein</fullName>
    </recommendedName>
</protein>
<evidence type="ECO:0000256" key="1">
    <source>
        <dbReference type="PROSITE-ProRule" id="PRU00108"/>
    </source>
</evidence>